<reference evidence="1" key="1">
    <citation type="submission" date="2021-10" db="EMBL/GenBank/DDBJ databases">
        <authorList>
            <person name="Dean J.D."/>
            <person name="Kim M.K."/>
            <person name="Newey C.N."/>
            <person name="Stoker T.S."/>
            <person name="Thompson D.W."/>
            <person name="Grose J.H."/>
        </authorList>
    </citation>
    <scope>NUCLEOTIDE SEQUENCE</scope>
    <source>
        <strain evidence="1">BT635</strain>
    </source>
</reference>
<dbReference type="EMBL" id="JAJADQ010000012">
    <property type="protein sequence ID" value="MCB2379789.1"/>
    <property type="molecule type" value="Genomic_DNA"/>
</dbReference>
<organism evidence="1 2">
    <name type="scientific">Hymenobacter nitidus</name>
    <dbReference type="NCBI Taxonomy" id="2880929"/>
    <lineage>
        <taxon>Bacteria</taxon>
        <taxon>Pseudomonadati</taxon>
        <taxon>Bacteroidota</taxon>
        <taxon>Cytophagia</taxon>
        <taxon>Cytophagales</taxon>
        <taxon>Hymenobacteraceae</taxon>
        <taxon>Hymenobacter</taxon>
    </lineage>
</organism>
<gene>
    <name evidence="1" type="ORF">LGH70_19490</name>
</gene>
<dbReference type="Proteomes" id="UP001165297">
    <property type="component" value="Unassembled WGS sequence"/>
</dbReference>
<evidence type="ECO:0000313" key="2">
    <source>
        <dbReference type="Proteomes" id="UP001165297"/>
    </source>
</evidence>
<accession>A0ABS8AJU7</accession>
<evidence type="ECO:0000313" key="1">
    <source>
        <dbReference type="EMBL" id="MCB2379789.1"/>
    </source>
</evidence>
<dbReference type="RefSeq" id="WP_226189177.1">
    <property type="nucleotide sequence ID" value="NZ_JAJADQ010000012.1"/>
</dbReference>
<keyword evidence="2" id="KW-1185">Reference proteome</keyword>
<sequence length="283" mass="30552">MTSAFSILNPGFHPATVFDADARAFLQAAGIVYGGIYYPDTPYEIGGSGLWSALNRLVKGLKDSGVWWKLGFWYPLIGGTAFSHKWNLRDPRDTNDAFRQEFVGSPLHAATGIDWNGTTQYALSHLTPAGVSTEETGVAMGYYSREDIIAPGEIDMGSNNTPSQSLLLVTKGTDGRPAARNAGSSMYGEAGPGYGHFMTSSFGTGTPAALYRDTVQLVSQPFEGLLPTNILTIGGLLIFDVLYGTTRECGTAWYAKQGLTPVELAAIEQLNREFQLALNRYVV</sequence>
<proteinExistence type="predicted"/>
<protein>
    <submittedName>
        <fullName evidence="1">Uncharacterized protein</fullName>
    </submittedName>
</protein>
<comment type="caution">
    <text evidence="1">The sequence shown here is derived from an EMBL/GenBank/DDBJ whole genome shotgun (WGS) entry which is preliminary data.</text>
</comment>
<name>A0ABS8AJU7_9BACT</name>